<dbReference type="InterPro" id="IPR004695">
    <property type="entry name" value="SLAC1/Mae1/Ssu1/TehA"/>
</dbReference>
<evidence type="ECO:0000313" key="6">
    <source>
        <dbReference type="EMBL" id="GFG92977.1"/>
    </source>
</evidence>
<evidence type="ECO:0000256" key="2">
    <source>
        <dbReference type="ARBA" id="ARBA00022692"/>
    </source>
</evidence>
<name>A0A7I9YWR1_MYCBU</name>
<evidence type="ECO:0000256" key="5">
    <source>
        <dbReference type="SAM" id="Phobius"/>
    </source>
</evidence>
<keyword evidence="4 5" id="KW-0472">Membrane</keyword>
<evidence type="ECO:0000256" key="3">
    <source>
        <dbReference type="ARBA" id="ARBA00022989"/>
    </source>
</evidence>
<dbReference type="Gene3D" id="1.50.10.150">
    <property type="entry name" value="Voltage-dependent anion channel"/>
    <property type="match status" value="1"/>
</dbReference>
<feature type="transmembrane region" description="Helical" evidence="5">
    <location>
        <begin position="95"/>
        <end position="115"/>
    </location>
</feature>
<keyword evidence="2 5" id="KW-0812">Transmembrane</keyword>
<feature type="transmembrane region" description="Helical" evidence="5">
    <location>
        <begin position="159"/>
        <end position="187"/>
    </location>
</feature>
<evidence type="ECO:0000256" key="1">
    <source>
        <dbReference type="ARBA" id="ARBA00004141"/>
    </source>
</evidence>
<evidence type="ECO:0000256" key="4">
    <source>
        <dbReference type="ARBA" id="ARBA00023136"/>
    </source>
</evidence>
<dbReference type="CDD" id="cd09319">
    <property type="entry name" value="TDT_like_1"/>
    <property type="match status" value="1"/>
</dbReference>
<dbReference type="InterPro" id="IPR038665">
    <property type="entry name" value="Voltage-dep_anion_channel_sf"/>
</dbReference>
<comment type="caution">
    <text evidence="6">The sequence shown here is derived from an EMBL/GenBank/DDBJ whole genome shotgun (WGS) entry which is preliminary data.</text>
</comment>
<dbReference type="Pfam" id="PF03595">
    <property type="entry name" value="SLAC1"/>
    <property type="match status" value="1"/>
</dbReference>
<dbReference type="Proteomes" id="UP000465360">
    <property type="component" value="Unassembled WGS sequence"/>
</dbReference>
<dbReference type="EMBL" id="BLKZ01000001">
    <property type="protein sequence ID" value="GFG92977.1"/>
    <property type="molecule type" value="Genomic_DNA"/>
</dbReference>
<comment type="subcellular location">
    <subcellularLocation>
        <location evidence="1">Membrane</location>
        <topology evidence="1">Multi-pass membrane protein</topology>
    </subcellularLocation>
</comment>
<feature type="transmembrane region" description="Helical" evidence="5">
    <location>
        <begin position="136"/>
        <end position="153"/>
    </location>
</feature>
<feature type="transmembrane region" description="Helical" evidence="5">
    <location>
        <begin position="297"/>
        <end position="315"/>
    </location>
</feature>
<keyword evidence="3 5" id="KW-1133">Transmembrane helix</keyword>
<evidence type="ECO:0000313" key="7">
    <source>
        <dbReference type="Proteomes" id="UP000465360"/>
    </source>
</evidence>
<feature type="transmembrane region" description="Helical" evidence="5">
    <location>
        <begin position="262"/>
        <end position="285"/>
    </location>
</feature>
<protein>
    <submittedName>
        <fullName evidence="6">C4-dicarboxylate ABC transporter</fullName>
    </submittedName>
</protein>
<feature type="transmembrane region" description="Helical" evidence="5">
    <location>
        <begin position="12"/>
        <end position="33"/>
    </location>
</feature>
<dbReference type="AlphaFoldDB" id="A0A7I9YWR1"/>
<keyword evidence="7" id="KW-1185">Reference proteome</keyword>
<feature type="transmembrane region" description="Helical" evidence="5">
    <location>
        <begin position="39"/>
        <end position="59"/>
    </location>
</feature>
<dbReference type="GO" id="GO:0016020">
    <property type="term" value="C:membrane"/>
    <property type="evidence" value="ECO:0007669"/>
    <property type="project" value="UniProtKB-SubCell"/>
</dbReference>
<organism evidence="6 7">
    <name type="scientific">Mycobacterium bourgelatii</name>
    <dbReference type="NCBI Taxonomy" id="1273442"/>
    <lineage>
        <taxon>Bacteria</taxon>
        <taxon>Bacillati</taxon>
        <taxon>Actinomycetota</taxon>
        <taxon>Actinomycetes</taxon>
        <taxon>Mycobacteriales</taxon>
        <taxon>Mycobacteriaceae</taxon>
        <taxon>Mycobacterium</taxon>
    </lineage>
</organism>
<sequence length="337" mass="36147">MAVRLAGIKPSPDVFAAVMATGILSIAASKHYYHWISDALGVLATCGLAALVALVLFTRAVTQWDLTDPDVTLRLFTFVAACAVLDSRLARVGWVVLALGVIATASWLVLTTLCARNMWVHRWVPLRDRAHGAWELASVGTSGLAIVGAQVALNTSQHWAFGVAAPVWVLGLAIYGLMTWLILWRVIAERPDGLAPDSWILMGGLAIATLAGDGIHTLSPDWLAPAVKGITVLTWLAATLWIPPLVYFGLQRISRRPSTLKFAGVWWAMVFPLGMYSAATAATAAELGQRSLTTVSLVFFWVALATWIIVVVAGVRRARAKASGLFPFTRGGGDQPV</sequence>
<dbReference type="GO" id="GO:0055085">
    <property type="term" value="P:transmembrane transport"/>
    <property type="evidence" value="ECO:0007669"/>
    <property type="project" value="InterPro"/>
</dbReference>
<reference evidence="6 7" key="1">
    <citation type="journal article" date="2019" name="Emerg. Microbes Infect.">
        <title>Comprehensive subspecies identification of 175 nontuberculous mycobacteria species based on 7547 genomic profiles.</title>
        <authorList>
            <person name="Matsumoto Y."/>
            <person name="Kinjo T."/>
            <person name="Motooka D."/>
            <person name="Nabeya D."/>
            <person name="Jung N."/>
            <person name="Uechi K."/>
            <person name="Horii T."/>
            <person name="Iida T."/>
            <person name="Fujita J."/>
            <person name="Nakamura S."/>
        </authorList>
    </citation>
    <scope>NUCLEOTIDE SEQUENCE [LARGE SCALE GENOMIC DNA]</scope>
    <source>
        <strain evidence="6 7">JCM 30725</strain>
    </source>
</reference>
<feature type="transmembrane region" description="Helical" evidence="5">
    <location>
        <begin position="199"/>
        <end position="218"/>
    </location>
</feature>
<proteinExistence type="predicted"/>
<dbReference type="RefSeq" id="WP_163717807.1">
    <property type="nucleotide sequence ID" value="NZ_BLKZ01000001.1"/>
</dbReference>
<accession>A0A7I9YWR1</accession>
<feature type="transmembrane region" description="Helical" evidence="5">
    <location>
        <begin position="230"/>
        <end position="250"/>
    </location>
</feature>
<gene>
    <name evidence="6" type="ORF">MBOU_50190</name>
</gene>